<name>B3P494_DROER</name>
<organism evidence="1 2">
    <name type="scientific">Drosophila erecta</name>
    <name type="common">Fruit fly</name>
    <dbReference type="NCBI Taxonomy" id="7220"/>
    <lineage>
        <taxon>Eukaryota</taxon>
        <taxon>Metazoa</taxon>
        <taxon>Ecdysozoa</taxon>
        <taxon>Arthropoda</taxon>
        <taxon>Hexapoda</taxon>
        <taxon>Insecta</taxon>
        <taxon>Pterygota</taxon>
        <taxon>Neoptera</taxon>
        <taxon>Endopterygota</taxon>
        <taxon>Diptera</taxon>
        <taxon>Brachycera</taxon>
        <taxon>Muscomorpha</taxon>
        <taxon>Ephydroidea</taxon>
        <taxon>Drosophilidae</taxon>
        <taxon>Drosophila</taxon>
        <taxon>Sophophora</taxon>
    </lineage>
</organism>
<proteinExistence type="predicted"/>
<protein>
    <submittedName>
        <fullName evidence="1">GG16489</fullName>
    </submittedName>
</protein>
<keyword evidence="2" id="KW-1185">Reference proteome</keyword>
<gene>
    <name evidence="1" type="primary">Dere\GG16489</name>
    <name evidence="1" type="ORF">Dere_GG16489</name>
</gene>
<evidence type="ECO:0000313" key="2">
    <source>
        <dbReference type="Proteomes" id="UP000008711"/>
    </source>
</evidence>
<accession>B3P494</accession>
<sequence length="37" mass="4271">MNRLREFINRTDFQPHPVRKGDILGGSQISKWFLAAA</sequence>
<reference evidence="1 2" key="1">
    <citation type="journal article" date="2007" name="Nature">
        <title>Evolution of genes and genomes on the Drosophila phylogeny.</title>
        <authorList>
            <consortium name="Drosophila 12 Genomes Consortium"/>
            <person name="Clark A.G."/>
            <person name="Eisen M.B."/>
            <person name="Smith D.R."/>
            <person name="Bergman C.M."/>
            <person name="Oliver B."/>
            <person name="Markow T.A."/>
            <person name="Kaufman T.C."/>
            <person name="Kellis M."/>
            <person name="Gelbart W."/>
            <person name="Iyer V.N."/>
            <person name="Pollard D.A."/>
            <person name="Sackton T.B."/>
            <person name="Larracuente A.M."/>
            <person name="Singh N.D."/>
            <person name="Abad J.P."/>
            <person name="Abt D.N."/>
            <person name="Adryan B."/>
            <person name="Aguade M."/>
            <person name="Akashi H."/>
            <person name="Anderson W.W."/>
            <person name="Aquadro C.F."/>
            <person name="Ardell D.H."/>
            <person name="Arguello R."/>
            <person name="Artieri C.G."/>
            <person name="Barbash D.A."/>
            <person name="Barker D."/>
            <person name="Barsanti P."/>
            <person name="Batterham P."/>
            <person name="Batzoglou S."/>
            <person name="Begun D."/>
            <person name="Bhutkar A."/>
            <person name="Blanco E."/>
            <person name="Bosak S.A."/>
            <person name="Bradley R.K."/>
            <person name="Brand A.D."/>
            <person name="Brent M.R."/>
            <person name="Brooks A.N."/>
            <person name="Brown R.H."/>
            <person name="Butlin R.K."/>
            <person name="Caggese C."/>
            <person name="Calvi B.R."/>
            <person name="Bernardo de Carvalho A."/>
            <person name="Caspi A."/>
            <person name="Castrezana S."/>
            <person name="Celniker S.E."/>
            <person name="Chang J.L."/>
            <person name="Chapple C."/>
            <person name="Chatterji S."/>
            <person name="Chinwalla A."/>
            <person name="Civetta A."/>
            <person name="Clifton S.W."/>
            <person name="Comeron J.M."/>
            <person name="Costello J.C."/>
            <person name="Coyne J.A."/>
            <person name="Daub J."/>
            <person name="David R.G."/>
            <person name="Delcher A.L."/>
            <person name="Delehaunty K."/>
            <person name="Do C.B."/>
            <person name="Ebling H."/>
            <person name="Edwards K."/>
            <person name="Eickbush T."/>
            <person name="Evans J.D."/>
            <person name="Filipski A."/>
            <person name="Findeiss S."/>
            <person name="Freyhult E."/>
            <person name="Fulton L."/>
            <person name="Fulton R."/>
            <person name="Garcia A.C."/>
            <person name="Gardiner A."/>
            <person name="Garfield D.A."/>
            <person name="Garvin B.E."/>
            <person name="Gibson G."/>
            <person name="Gilbert D."/>
            <person name="Gnerre S."/>
            <person name="Godfrey J."/>
            <person name="Good R."/>
            <person name="Gotea V."/>
            <person name="Gravely B."/>
            <person name="Greenberg A.J."/>
            <person name="Griffiths-Jones S."/>
            <person name="Gross S."/>
            <person name="Guigo R."/>
            <person name="Gustafson E.A."/>
            <person name="Haerty W."/>
            <person name="Hahn M.W."/>
            <person name="Halligan D.L."/>
            <person name="Halpern A.L."/>
            <person name="Halter G.M."/>
            <person name="Han M.V."/>
            <person name="Heger A."/>
            <person name="Hillier L."/>
            <person name="Hinrichs A.S."/>
            <person name="Holmes I."/>
            <person name="Hoskins R.A."/>
            <person name="Hubisz M.J."/>
            <person name="Hultmark D."/>
            <person name="Huntley M.A."/>
            <person name="Jaffe D.B."/>
            <person name="Jagadeeshan S."/>
            <person name="Jeck W.R."/>
            <person name="Johnson J."/>
            <person name="Jones C.D."/>
            <person name="Jordan W.C."/>
            <person name="Karpen G.H."/>
            <person name="Kataoka E."/>
            <person name="Keightley P.D."/>
            <person name="Kheradpour P."/>
            <person name="Kirkness E.F."/>
            <person name="Koerich L.B."/>
            <person name="Kristiansen K."/>
            <person name="Kudrna D."/>
            <person name="Kulathinal R.J."/>
            <person name="Kumar S."/>
            <person name="Kwok R."/>
            <person name="Lander E."/>
            <person name="Langley C.H."/>
            <person name="Lapoint R."/>
            <person name="Lazzaro B.P."/>
            <person name="Lee S.J."/>
            <person name="Levesque L."/>
            <person name="Li R."/>
            <person name="Lin C.F."/>
            <person name="Lin M.F."/>
            <person name="Lindblad-Toh K."/>
            <person name="Llopart A."/>
            <person name="Long M."/>
            <person name="Low L."/>
            <person name="Lozovsky E."/>
            <person name="Lu J."/>
            <person name="Luo M."/>
            <person name="Machado C.A."/>
            <person name="Makalowski W."/>
            <person name="Marzo M."/>
            <person name="Matsuda M."/>
            <person name="Matzkin L."/>
            <person name="McAllister B."/>
            <person name="McBride C.S."/>
            <person name="McKernan B."/>
            <person name="McKernan K."/>
            <person name="Mendez-Lago M."/>
            <person name="Minx P."/>
            <person name="Mollenhauer M.U."/>
            <person name="Montooth K."/>
            <person name="Mount S.M."/>
            <person name="Mu X."/>
            <person name="Myers E."/>
            <person name="Negre B."/>
            <person name="Newfeld S."/>
            <person name="Nielsen R."/>
            <person name="Noor M.A."/>
            <person name="O'Grady P."/>
            <person name="Pachter L."/>
            <person name="Papaceit M."/>
            <person name="Parisi M.J."/>
            <person name="Parisi M."/>
            <person name="Parts L."/>
            <person name="Pedersen J.S."/>
            <person name="Pesole G."/>
            <person name="Phillippy A.M."/>
            <person name="Ponting C.P."/>
            <person name="Pop M."/>
            <person name="Porcelli D."/>
            <person name="Powell J.R."/>
            <person name="Prohaska S."/>
            <person name="Pruitt K."/>
            <person name="Puig M."/>
            <person name="Quesneville H."/>
            <person name="Ram K.R."/>
            <person name="Rand D."/>
            <person name="Rasmussen M.D."/>
            <person name="Reed L.K."/>
            <person name="Reenan R."/>
            <person name="Reily A."/>
            <person name="Remington K.A."/>
            <person name="Rieger T.T."/>
            <person name="Ritchie M.G."/>
            <person name="Robin C."/>
            <person name="Rogers Y.H."/>
            <person name="Rohde C."/>
            <person name="Rozas J."/>
            <person name="Rubenfield M.J."/>
            <person name="Ruiz A."/>
            <person name="Russo S."/>
            <person name="Salzberg S.L."/>
            <person name="Sanchez-Gracia A."/>
            <person name="Saranga D.J."/>
            <person name="Sato H."/>
            <person name="Schaeffer S.W."/>
            <person name="Schatz M.C."/>
            <person name="Schlenke T."/>
            <person name="Schwartz R."/>
            <person name="Segarra C."/>
            <person name="Singh R.S."/>
            <person name="Sirot L."/>
            <person name="Sirota M."/>
            <person name="Sisneros N.B."/>
            <person name="Smith C.D."/>
            <person name="Smith T.F."/>
            <person name="Spieth J."/>
            <person name="Stage D.E."/>
            <person name="Stark A."/>
            <person name="Stephan W."/>
            <person name="Strausberg R.L."/>
            <person name="Strempel S."/>
            <person name="Sturgill D."/>
            <person name="Sutton G."/>
            <person name="Sutton G.G."/>
            <person name="Tao W."/>
            <person name="Teichmann S."/>
            <person name="Tobari Y.N."/>
            <person name="Tomimura Y."/>
            <person name="Tsolas J.M."/>
            <person name="Valente V.L."/>
            <person name="Venter E."/>
            <person name="Venter J.C."/>
            <person name="Vicario S."/>
            <person name="Vieira F.G."/>
            <person name="Vilella A.J."/>
            <person name="Villasante A."/>
            <person name="Walenz B."/>
            <person name="Wang J."/>
            <person name="Wasserman M."/>
            <person name="Watts T."/>
            <person name="Wilson D."/>
            <person name="Wilson R.K."/>
            <person name="Wing R.A."/>
            <person name="Wolfner M.F."/>
            <person name="Wong A."/>
            <person name="Wong G.K."/>
            <person name="Wu C.I."/>
            <person name="Wu G."/>
            <person name="Yamamoto D."/>
            <person name="Yang H.P."/>
            <person name="Yang S.P."/>
            <person name="Yorke J.A."/>
            <person name="Yoshida K."/>
            <person name="Zdobnov E."/>
            <person name="Zhang P."/>
            <person name="Zhang Y."/>
            <person name="Zimin A.V."/>
            <person name="Baldwin J."/>
            <person name="Abdouelleil A."/>
            <person name="Abdulkadir J."/>
            <person name="Abebe A."/>
            <person name="Abera B."/>
            <person name="Abreu J."/>
            <person name="Acer S.C."/>
            <person name="Aftuck L."/>
            <person name="Alexander A."/>
            <person name="An P."/>
            <person name="Anderson E."/>
            <person name="Anderson S."/>
            <person name="Arachi H."/>
            <person name="Azer M."/>
            <person name="Bachantsang P."/>
            <person name="Barry A."/>
            <person name="Bayul T."/>
            <person name="Berlin A."/>
            <person name="Bessette D."/>
            <person name="Bloom T."/>
            <person name="Blye J."/>
            <person name="Boguslavskiy L."/>
            <person name="Bonnet C."/>
            <person name="Boukhgalter B."/>
            <person name="Bourzgui I."/>
            <person name="Brown A."/>
            <person name="Cahill P."/>
            <person name="Channer S."/>
            <person name="Cheshatsang Y."/>
            <person name="Chuda L."/>
            <person name="Citroen M."/>
            <person name="Collymore A."/>
            <person name="Cooke P."/>
            <person name="Costello M."/>
            <person name="D'Aco K."/>
            <person name="Daza R."/>
            <person name="De Haan G."/>
            <person name="DeGray S."/>
            <person name="DeMaso C."/>
            <person name="Dhargay N."/>
            <person name="Dooley K."/>
            <person name="Dooley E."/>
            <person name="Doricent M."/>
            <person name="Dorje P."/>
            <person name="Dorjee K."/>
            <person name="Dupes A."/>
            <person name="Elong R."/>
            <person name="Falk J."/>
            <person name="Farina A."/>
            <person name="Faro S."/>
            <person name="Ferguson D."/>
            <person name="Fisher S."/>
            <person name="Foley C.D."/>
            <person name="Franke A."/>
            <person name="Friedrich D."/>
            <person name="Gadbois L."/>
            <person name="Gearin G."/>
            <person name="Gearin C.R."/>
            <person name="Giannoukos G."/>
            <person name="Goode T."/>
            <person name="Graham J."/>
            <person name="Grandbois E."/>
            <person name="Grewal S."/>
            <person name="Gyaltsen K."/>
            <person name="Hafez N."/>
            <person name="Hagos B."/>
            <person name="Hall J."/>
            <person name="Henson C."/>
            <person name="Hollinger A."/>
            <person name="Honan T."/>
            <person name="Huard M.D."/>
            <person name="Hughes L."/>
            <person name="Hurhula B."/>
            <person name="Husby M.E."/>
            <person name="Kamat A."/>
            <person name="Kanga B."/>
            <person name="Kashin S."/>
            <person name="Khazanovich D."/>
            <person name="Kisner P."/>
            <person name="Lance K."/>
            <person name="Lara M."/>
            <person name="Lee W."/>
            <person name="Lennon N."/>
            <person name="Letendre F."/>
            <person name="LeVine R."/>
            <person name="Lipovsky A."/>
            <person name="Liu X."/>
            <person name="Liu J."/>
            <person name="Liu S."/>
            <person name="Lokyitsang T."/>
            <person name="Lokyitsang Y."/>
            <person name="Lubonja R."/>
            <person name="Lui A."/>
            <person name="MacDonald P."/>
            <person name="Magnisalis V."/>
            <person name="Maru K."/>
            <person name="Matthews C."/>
            <person name="McCusker W."/>
            <person name="McDonough S."/>
            <person name="Mehta T."/>
            <person name="Meldrim J."/>
            <person name="Meneus L."/>
            <person name="Mihai O."/>
            <person name="Mihalev A."/>
            <person name="Mihova T."/>
            <person name="Mittelman R."/>
            <person name="Mlenga V."/>
            <person name="Montmayeur A."/>
            <person name="Mulrain L."/>
            <person name="Navidi A."/>
            <person name="Naylor J."/>
            <person name="Negash T."/>
            <person name="Nguyen T."/>
            <person name="Nguyen N."/>
            <person name="Nicol R."/>
            <person name="Norbu C."/>
            <person name="Norbu N."/>
            <person name="Novod N."/>
            <person name="O'Neill B."/>
            <person name="Osman S."/>
            <person name="Markiewicz E."/>
            <person name="Oyono O.L."/>
            <person name="Patti C."/>
            <person name="Phunkhang P."/>
            <person name="Pierre F."/>
            <person name="Priest M."/>
            <person name="Raghuraman S."/>
            <person name="Rege F."/>
            <person name="Reyes R."/>
            <person name="Rise C."/>
            <person name="Rogov P."/>
            <person name="Ross K."/>
            <person name="Ryan E."/>
            <person name="Settipalli S."/>
            <person name="Shea T."/>
            <person name="Sherpa N."/>
            <person name="Shi L."/>
            <person name="Shih D."/>
            <person name="Sparrow T."/>
            <person name="Spaulding J."/>
            <person name="Stalker J."/>
            <person name="Stange-Thomann N."/>
            <person name="Stavropoulos S."/>
            <person name="Stone C."/>
            <person name="Strader C."/>
            <person name="Tesfaye S."/>
            <person name="Thomson T."/>
            <person name="Thoulutsang Y."/>
            <person name="Thoulutsang D."/>
            <person name="Topham K."/>
            <person name="Topping I."/>
            <person name="Tsamla T."/>
            <person name="Vassiliev H."/>
            <person name="Vo A."/>
            <person name="Wangchuk T."/>
            <person name="Wangdi T."/>
            <person name="Weiand M."/>
            <person name="Wilkinson J."/>
            <person name="Wilson A."/>
            <person name="Yadav S."/>
            <person name="Young G."/>
            <person name="Yu Q."/>
            <person name="Zembek L."/>
            <person name="Zhong D."/>
            <person name="Zimmer A."/>
            <person name="Zwirko Z."/>
            <person name="Jaffe D.B."/>
            <person name="Alvarez P."/>
            <person name="Brockman W."/>
            <person name="Butler J."/>
            <person name="Chin C."/>
            <person name="Gnerre S."/>
            <person name="Grabherr M."/>
            <person name="Kleber M."/>
            <person name="Mauceli E."/>
            <person name="MacCallum I."/>
        </authorList>
    </citation>
    <scope>NUCLEOTIDE SEQUENCE [LARGE SCALE GENOMIC DNA]</scope>
    <source>
        <strain evidence="1 2">TSC#14021-0224.01</strain>
    </source>
</reference>
<dbReference type="HOGENOM" id="CLU_3351610_0_0_1"/>
<dbReference type="Proteomes" id="UP000008711">
    <property type="component" value="Unassembled WGS sequence"/>
</dbReference>
<reference evidence="1 2" key="2">
    <citation type="journal article" date="2008" name="Bioinformatics">
        <title>Assembly reconciliation.</title>
        <authorList>
            <person name="Zimin A.V."/>
            <person name="Smith D.R."/>
            <person name="Sutton G."/>
            <person name="Yorke J.A."/>
        </authorList>
    </citation>
    <scope>NUCLEOTIDE SEQUENCE [LARGE SCALE GENOMIC DNA]</scope>
    <source>
        <strain evidence="1 2">TSC#14021-0224.01</strain>
    </source>
</reference>
<evidence type="ECO:0000313" key="1">
    <source>
        <dbReference type="EMBL" id="EDV49339.1"/>
    </source>
</evidence>
<dbReference type="EMBL" id="CH954181">
    <property type="protein sequence ID" value="EDV49339.1"/>
    <property type="molecule type" value="Genomic_DNA"/>
</dbReference>
<dbReference type="AlphaFoldDB" id="B3P494"/>